<dbReference type="RefSeq" id="WP_089378393.1">
    <property type="nucleotide sequence ID" value="NZ_FZNX01000003.1"/>
</dbReference>
<feature type="transmembrane region" description="Helical" evidence="1">
    <location>
        <begin position="207"/>
        <end position="224"/>
    </location>
</feature>
<feature type="transmembrane region" description="Helical" evidence="1">
    <location>
        <begin position="134"/>
        <end position="153"/>
    </location>
</feature>
<keyword evidence="3" id="KW-1185">Reference proteome</keyword>
<dbReference type="AlphaFoldDB" id="A0A238XT76"/>
<feature type="transmembrane region" description="Helical" evidence="1">
    <location>
        <begin position="77"/>
        <end position="97"/>
    </location>
</feature>
<accession>A0A238XT76</accession>
<evidence type="ECO:0000256" key="1">
    <source>
        <dbReference type="SAM" id="Phobius"/>
    </source>
</evidence>
<keyword evidence="1" id="KW-0812">Transmembrane</keyword>
<organism evidence="2 3">
    <name type="scientific">Lutibacter flavus</name>
    <dbReference type="NCBI Taxonomy" id="691689"/>
    <lineage>
        <taxon>Bacteria</taxon>
        <taxon>Pseudomonadati</taxon>
        <taxon>Bacteroidota</taxon>
        <taxon>Flavobacteriia</taxon>
        <taxon>Flavobacteriales</taxon>
        <taxon>Flavobacteriaceae</taxon>
        <taxon>Lutibacter</taxon>
    </lineage>
</organism>
<feature type="transmembrane region" description="Helical" evidence="1">
    <location>
        <begin position="39"/>
        <end position="57"/>
    </location>
</feature>
<keyword evidence="1" id="KW-0472">Membrane</keyword>
<evidence type="ECO:0008006" key="4">
    <source>
        <dbReference type="Google" id="ProtNLM"/>
    </source>
</evidence>
<sequence>MPFLKRIFDFYVFSNIHVALAGFCITKLSLLKFGINSNLVPSFVGLSIIASYNFIRFYEIKKKRLSWFKSWFYRNKLLILSLSIISISVVIYITFFTDFNRNSLIILFPFALMTVFYVVPLFKLKGIEFSFRYFPAIKIFSIAIAWAGISVFFPLYEAEVTINSIVYFEFIQRVLILIAITIPFDIRDVNSDFKSLKTIPQLIGIEKSKIVGTVLLGLFLGFSLLNNDYLISDLRIALITGFFLWFTSDKKSKYYTSFWVESIPIIWLIITILL</sequence>
<dbReference type="EMBL" id="FZNX01000003">
    <property type="protein sequence ID" value="SNR62175.1"/>
    <property type="molecule type" value="Genomic_DNA"/>
</dbReference>
<gene>
    <name evidence="2" type="ORF">SAMN04488111_2106</name>
</gene>
<name>A0A238XT76_9FLAO</name>
<feature type="transmembrane region" description="Helical" evidence="1">
    <location>
        <begin position="165"/>
        <end position="186"/>
    </location>
</feature>
<dbReference type="Proteomes" id="UP000198412">
    <property type="component" value="Unassembled WGS sequence"/>
</dbReference>
<feature type="transmembrane region" description="Helical" evidence="1">
    <location>
        <begin position="12"/>
        <end position="33"/>
    </location>
</feature>
<feature type="transmembrane region" description="Helical" evidence="1">
    <location>
        <begin position="230"/>
        <end position="247"/>
    </location>
</feature>
<feature type="transmembrane region" description="Helical" evidence="1">
    <location>
        <begin position="103"/>
        <end position="122"/>
    </location>
</feature>
<dbReference type="OrthoDB" id="1467772at2"/>
<proteinExistence type="predicted"/>
<feature type="transmembrane region" description="Helical" evidence="1">
    <location>
        <begin position="254"/>
        <end position="273"/>
    </location>
</feature>
<evidence type="ECO:0000313" key="3">
    <source>
        <dbReference type="Proteomes" id="UP000198412"/>
    </source>
</evidence>
<protein>
    <recommendedName>
        <fullName evidence="4">UbiA prenyltransferase family protein</fullName>
    </recommendedName>
</protein>
<keyword evidence="1" id="KW-1133">Transmembrane helix</keyword>
<evidence type="ECO:0000313" key="2">
    <source>
        <dbReference type="EMBL" id="SNR62175.1"/>
    </source>
</evidence>
<reference evidence="3" key="1">
    <citation type="submission" date="2017-06" db="EMBL/GenBank/DDBJ databases">
        <authorList>
            <person name="Varghese N."/>
            <person name="Submissions S."/>
        </authorList>
    </citation>
    <scope>NUCLEOTIDE SEQUENCE [LARGE SCALE GENOMIC DNA]</scope>
    <source>
        <strain evidence="3">DSM 27993</strain>
    </source>
</reference>